<dbReference type="PROSITE" id="PS51257">
    <property type="entry name" value="PROKAR_LIPOPROTEIN"/>
    <property type="match status" value="1"/>
</dbReference>
<evidence type="ECO:0000256" key="2">
    <source>
        <dbReference type="SAM" id="SignalP"/>
    </source>
</evidence>
<dbReference type="RefSeq" id="WP_346336687.1">
    <property type="nucleotide sequence ID" value="NZ_JBBYXI010000002.1"/>
</dbReference>
<keyword evidence="4" id="KW-1185">Reference proteome</keyword>
<protein>
    <recommendedName>
        <fullName evidence="5">DUF4148 domain-containing protein</fullName>
    </recommendedName>
</protein>
<name>A0ABV0BI78_9HYPH</name>
<evidence type="ECO:0000313" key="4">
    <source>
        <dbReference type="Proteomes" id="UP001418637"/>
    </source>
</evidence>
<dbReference type="Proteomes" id="UP001418637">
    <property type="component" value="Unassembled WGS sequence"/>
</dbReference>
<accession>A0ABV0BI78</accession>
<evidence type="ECO:0008006" key="5">
    <source>
        <dbReference type="Google" id="ProtNLM"/>
    </source>
</evidence>
<organism evidence="3 4">
    <name type="scientific">Hohaiivirga grylli</name>
    <dbReference type="NCBI Taxonomy" id="3133970"/>
    <lineage>
        <taxon>Bacteria</taxon>
        <taxon>Pseudomonadati</taxon>
        <taxon>Pseudomonadota</taxon>
        <taxon>Alphaproteobacteria</taxon>
        <taxon>Hyphomicrobiales</taxon>
        <taxon>Methylobacteriaceae</taxon>
        <taxon>Hohaiivirga</taxon>
    </lineage>
</organism>
<proteinExistence type="predicted"/>
<feature type="signal peptide" evidence="2">
    <location>
        <begin position="1"/>
        <end position="19"/>
    </location>
</feature>
<evidence type="ECO:0000256" key="1">
    <source>
        <dbReference type="SAM" id="MobiDB-lite"/>
    </source>
</evidence>
<reference evidence="3 4" key="1">
    <citation type="submission" date="2024-04" db="EMBL/GenBank/DDBJ databases">
        <title>A novel species isolated from cricket.</title>
        <authorList>
            <person name="Wang H.-C."/>
        </authorList>
    </citation>
    <scope>NUCLEOTIDE SEQUENCE [LARGE SCALE GENOMIC DNA]</scope>
    <source>
        <strain evidence="3 4">WL0021</strain>
    </source>
</reference>
<gene>
    <name evidence="3" type="ORF">WJT86_06365</name>
</gene>
<sequence length="109" mass="11608">MVRRSALLMACVIGAFAVAGCSHDVNPVRDTFASMGAAAKVPPAPDFVVASRSYEQGDYIPVGIRQPPRKYPARTPEQIKAVEGQLDAARNRTDAQGRAVLRESAAPSN</sequence>
<feature type="chain" id="PRO_5047025169" description="DUF4148 domain-containing protein" evidence="2">
    <location>
        <begin position="20"/>
        <end position="109"/>
    </location>
</feature>
<feature type="region of interest" description="Disordered" evidence="1">
    <location>
        <begin position="85"/>
        <end position="109"/>
    </location>
</feature>
<evidence type="ECO:0000313" key="3">
    <source>
        <dbReference type="EMBL" id="MEN3930688.1"/>
    </source>
</evidence>
<keyword evidence="2" id="KW-0732">Signal</keyword>
<dbReference type="EMBL" id="JBBYXI010000002">
    <property type="protein sequence ID" value="MEN3930688.1"/>
    <property type="molecule type" value="Genomic_DNA"/>
</dbReference>
<comment type="caution">
    <text evidence="3">The sequence shown here is derived from an EMBL/GenBank/DDBJ whole genome shotgun (WGS) entry which is preliminary data.</text>
</comment>